<evidence type="ECO:0000259" key="8">
    <source>
        <dbReference type="Pfam" id="PF04997"/>
    </source>
</evidence>
<dbReference type="GO" id="GO:0003899">
    <property type="term" value="F:DNA-directed RNA polymerase activity"/>
    <property type="evidence" value="ECO:0007669"/>
    <property type="project" value="UniProtKB-EC"/>
</dbReference>
<dbReference type="InterPro" id="IPR007080">
    <property type="entry name" value="RNA_pol_Rpb1_1"/>
</dbReference>
<name>A0AAW0WGB9_CHEQU</name>
<dbReference type="EMBL" id="JARKIK010000062">
    <property type="protein sequence ID" value="KAK8731143.1"/>
    <property type="molecule type" value="Genomic_DNA"/>
</dbReference>
<feature type="non-terminal residue" evidence="9">
    <location>
        <position position="136"/>
    </location>
</feature>
<comment type="caution">
    <text evidence="9">The sequence shown here is derived from an EMBL/GenBank/DDBJ whole genome shotgun (WGS) entry which is preliminary data.</text>
</comment>
<proteinExistence type="inferred from homology"/>
<feature type="non-terminal residue" evidence="9">
    <location>
        <position position="1"/>
    </location>
</feature>
<feature type="domain" description="RNA polymerase Rpb1" evidence="8">
    <location>
        <begin position="37"/>
        <end position="136"/>
    </location>
</feature>
<dbReference type="InterPro" id="IPR044893">
    <property type="entry name" value="RNA_pol_Rpb1_clamp_domain"/>
</dbReference>
<keyword evidence="3" id="KW-0240">DNA-directed RNA polymerase</keyword>
<dbReference type="GO" id="GO:0003677">
    <property type="term" value="F:DNA binding"/>
    <property type="evidence" value="ECO:0007669"/>
    <property type="project" value="InterPro"/>
</dbReference>
<evidence type="ECO:0000256" key="3">
    <source>
        <dbReference type="ARBA" id="ARBA00022478"/>
    </source>
</evidence>
<organism evidence="9 10">
    <name type="scientific">Cherax quadricarinatus</name>
    <name type="common">Australian red claw crayfish</name>
    <dbReference type="NCBI Taxonomy" id="27406"/>
    <lineage>
        <taxon>Eukaryota</taxon>
        <taxon>Metazoa</taxon>
        <taxon>Ecdysozoa</taxon>
        <taxon>Arthropoda</taxon>
        <taxon>Crustacea</taxon>
        <taxon>Multicrustacea</taxon>
        <taxon>Malacostraca</taxon>
        <taxon>Eumalacostraca</taxon>
        <taxon>Eucarida</taxon>
        <taxon>Decapoda</taxon>
        <taxon>Pleocyemata</taxon>
        <taxon>Astacidea</taxon>
        <taxon>Parastacoidea</taxon>
        <taxon>Parastacidae</taxon>
        <taxon>Cherax</taxon>
    </lineage>
</organism>
<dbReference type="PANTHER" id="PTHR19376:SF37">
    <property type="entry name" value="DNA-DIRECTED RNA POLYMERASE II SUBUNIT RPB1"/>
    <property type="match status" value="1"/>
</dbReference>
<dbReference type="SUPFAM" id="SSF64484">
    <property type="entry name" value="beta and beta-prime subunits of DNA dependent RNA-polymerase"/>
    <property type="match status" value="1"/>
</dbReference>
<dbReference type="InterPro" id="IPR045867">
    <property type="entry name" value="DNA-dir_RpoC_beta_prime"/>
</dbReference>
<protein>
    <recommendedName>
        <fullName evidence="2">DNA-directed RNA polymerase</fullName>
        <ecNumber evidence="2">2.7.7.6</ecNumber>
    </recommendedName>
    <alternativeName>
        <fullName evidence="7">DNA-directed RNA polymerase III largest subunit</fullName>
    </alternativeName>
</protein>
<evidence type="ECO:0000256" key="6">
    <source>
        <dbReference type="ARBA" id="ARBA00023163"/>
    </source>
</evidence>
<keyword evidence="5" id="KW-0548">Nucleotidyltransferase</keyword>
<dbReference type="GO" id="GO:0006351">
    <property type="term" value="P:DNA-templated transcription"/>
    <property type="evidence" value="ECO:0007669"/>
    <property type="project" value="InterPro"/>
</dbReference>
<evidence type="ECO:0000313" key="10">
    <source>
        <dbReference type="Proteomes" id="UP001445076"/>
    </source>
</evidence>
<dbReference type="FunFam" id="4.10.860.120:FF:000005">
    <property type="entry name" value="DNA-directed RNA polymerase subunit"/>
    <property type="match status" value="1"/>
</dbReference>
<dbReference type="PANTHER" id="PTHR19376">
    <property type="entry name" value="DNA-DIRECTED RNA POLYMERASE"/>
    <property type="match status" value="1"/>
</dbReference>
<keyword evidence="6" id="KW-0804">Transcription</keyword>
<dbReference type="Proteomes" id="UP001445076">
    <property type="component" value="Unassembled WGS sequence"/>
</dbReference>
<sequence length="136" mass="15204">SGGLRGGREDKEEDIRREEGKRIVIMAGLESKAPLRPVRRIQFGILSPDEIRRMSVTEGGIMYSEVYENGRPKLGGLMDPRQGCLDRNTRCTTCAGNMTDCPGHFGHLDLAKPVFHVGFLTKTVKILRCVCFYCSK</sequence>
<dbReference type="AlphaFoldDB" id="A0AAW0WGB9"/>
<dbReference type="Gene3D" id="4.10.860.120">
    <property type="entry name" value="RNA polymerase II, clamp domain"/>
    <property type="match status" value="1"/>
</dbReference>
<evidence type="ECO:0000256" key="1">
    <source>
        <dbReference type="ARBA" id="ARBA00006460"/>
    </source>
</evidence>
<dbReference type="GO" id="GO:0005665">
    <property type="term" value="C:RNA polymerase II, core complex"/>
    <property type="evidence" value="ECO:0007669"/>
    <property type="project" value="TreeGrafter"/>
</dbReference>
<gene>
    <name evidence="9" type="ORF">OTU49_007821</name>
</gene>
<evidence type="ECO:0000256" key="2">
    <source>
        <dbReference type="ARBA" id="ARBA00012418"/>
    </source>
</evidence>
<keyword evidence="4" id="KW-0808">Transferase</keyword>
<keyword evidence="10" id="KW-1185">Reference proteome</keyword>
<reference evidence="9 10" key="1">
    <citation type="journal article" date="2024" name="BMC Genomics">
        <title>Genome assembly of redclaw crayfish (Cherax quadricarinatus) provides insights into its immune adaptation and hypoxia tolerance.</title>
        <authorList>
            <person name="Liu Z."/>
            <person name="Zheng J."/>
            <person name="Li H."/>
            <person name="Fang K."/>
            <person name="Wang S."/>
            <person name="He J."/>
            <person name="Zhou D."/>
            <person name="Weng S."/>
            <person name="Chi M."/>
            <person name="Gu Z."/>
            <person name="He J."/>
            <person name="Li F."/>
            <person name="Wang M."/>
        </authorList>
    </citation>
    <scope>NUCLEOTIDE SEQUENCE [LARGE SCALE GENOMIC DNA]</scope>
    <source>
        <strain evidence="9">ZL_2023a</strain>
    </source>
</reference>
<accession>A0AAW0WGB9</accession>
<dbReference type="Pfam" id="PF04997">
    <property type="entry name" value="RNA_pol_Rpb1_1"/>
    <property type="match status" value="1"/>
</dbReference>
<evidence type="ECO:0000313" key="9">
    <source>
        <dbReference type="EMBL" id="KAK8731143.1"/>
    </source>
</evidence>
<comment type="similarity">
    <text evidence="1">Belongs to the RNA polymerase beta' chain family.</text>
</comment>
<evidence type="ECO:0000256" key="5">
    <source>
        <dbReference type="ARBA" id="ARBA00022695"/>
    </source>
</evidence>
<evidence type="ECO:0000256" key="7">
    <source>
        <dbReference type="ARBA" id="ARBA00033154"/>
    </source>
</evidence>
<dbReference type="EC" id="2.7.7.6" evidence="2"/>
<evidence type="ECO:0000256" key="4">
    <source>
        <dbReference type="ARBA" id="ARBA00022679"/>
    </source>
</evidence>